<keyword evidence="4" id="KW-1185">Reference proteome</keyword>
<feature type="compositionally biased region" description="Acidic residues" evidence="2">
    <location>
        <begin position="89"/>
        <end position="98"/>
    </location>
</feature>
<accession>A0A9K3GM50</accession>
<feature type="coiled-coil region" evidence="1">
    <location>
        <begin position="178"/>
        <end position="212"/>
    </location>
</feature>
<dbReference type="EMBL" id="BDIP01004474">
    <property type="protein sequence ID" value="GIQ88874.1"/>
    <property type="molecule type" value="Genomic_DNA"/>
</dbReference>
<sequence>MALSRSLAPRDKQEPVPESDGGGVTDAVPARQVEVERETVPSERADSTISMSMHSRSPAPFIIASAVGSQVSSSQVSSQVETETRLEAEAEAEAEAEGDLGRVVTGSGTASLRHSQLSAASAVGSERREGEREVVVIDHQQSPGERERERKAPSTPAQDPMLLLRPILEALTNCTQEMQKIQASVEAVTDRVASLEEKVSQAQNQARDAERHTSETLDTFRSDHSAIRAEMERVQMQRTRLGELAGALNTSRLSSDVAGVIRKVQLGGV</sequence>
<comment type="caution">
    <text evidence="3">The sequence shown here is derived from an EMBL/GenBank/DDBJ whole genome shotgun (WGS) entry which is preliminary data.</text>
</comment>
<evidence type="ECO:0000256" key="2">
    <source>
        <dbReference type="SAM" id="MobiDB-lite"/>
    </source>
</evidence>
<proteinExistence type="predicted"/>
<dbReference type="Proteomes" id="UP000265618">
    <property type="component" value="Unassembled WGS sequence"/>
</dbReference>
<name>A0A9K3GM50_9EUKA</name>
<dbReference type="AlphaFoldDB" id="A0A9K3GM50"/>
<feature type="region of interest" description="Disordered" evidence="2">
    <location>
        <begin position="1"/>
        <end position="53"/>
    </location>
</feature>
<gene>
    <name evidence="3" type="ORF">KIPB_011222</name>
</gene>
<feature type="compositionally biased region" description="Polar residues" evidence="2">
    <location>
        <begin position="106"/>
        <end position="119"/>
    </location>
</feature>
<feature type="compositionally biased region" description="Basic and acidic residues" evidence="2">
    <location>
        <begin position="33"/>
        <end position="46"/>
    </location>
</feature>
<organism evidence="3 4">
    <name type="scientific">Kipferlia bialata</name>
    <dbReference type="NCBI Taxonomy" id="797122"/>
    <lineage>
        <taxon>Eukaryota</taxon>
        <taxon>Metamonada</taxon>
        <taxon>Carpediemonas-like organisms</taxon>
        <taxon>Kipferlia</taxon>
    </lineage>
</organism>
<feature type="compositionally biased region" description="Low complexity" evidence="2">
    <location>
        <begin position="69"/>
        <end position="80"/>
    </location>
</feature>
<keyword evidence="1" id="KW-0175">Coiled coil</keyword>
<reference evidence="3 4" key="1">
    <citation type="journal article" date="2018" name="PLoS ONE">
        <title>The draft genome of Kipferlia bialata reveals reductive genome evolution in fornicate parasites.</title>
        <authorList>
            <person name="Tanifuji G."/>
            <person name="Takabayashi S."/>
            <person name="Kume K."/>
            <person name="Takagi M."/>
            <person name="Nakayama T."/>
            <person name="Kamikawa R."/>
            <person name="Inagaki Y."/>
            <person name="Hashimoto T."/>
        </authorList>
    </citation>
    <scope>NUCLEOTIDE SEQUENCE [LARGE SCALE GENOMIC DNA]</scope>
    <source>
        <strain evidence="3">NY0173</strain>
    </source>
</reference>
<evidence type="ECO:0000313" key="3">
    <source>
        <dbReference type="EMBL" id="GIQ88874.1"/>
    </source>
</evidence>
<evidence type="ECO:0000256" key="1">
    <source>
        <dbReference type="SAM" id="Coils"/>
    </source>
</evidence>
<feature type="region of interest" description="Disordered" evidence="2">
    <location>
        <begin position="67"/>
        <end position="157"/>
    </location>
</feature>
<protein>
    <submittedName>
        <fullName evidence="3">Uncharacterized protein</fullName>
    </submittedName>
</protein>
<feature type="compositionally biased region" description="Basic and acidic residues" evidence="2">
    <location>
        <begin position="125"/>
        <end position="136"/>
    </location>
</feature>
<evidence type="ECO:0000313" key="4">
    <source>
        <dbReference type="Proteomes" id="UP000265618"/>
    </source>
</evidence>